<keyword evidence="1" id="KW-0472">Membrane</keyword>
<evidence type="ECO:0000313" key="2">
    <source>
        <dbReference type="EMBL" id="SKA66770.1"/>
    </source>
</evidence>
<proteinExistence type="predicted"/>
<dbReference type="Proteomes" id="UP000189733">
    <property type="component" value="Unassembled WGS sequence"/>
</dbReference>
<dbReference type="AlphaFoldDB" id="A0A1T4VP83"/>
<sequence>MQGRFFPSLLFPPRFLAPLVLSQRFLYSLSMTQETQNPLQAPPVESDKDAYQQVLLLLSEKRTAHTTLRTGIAVAVLPLTVLSFLIVMSSHYSLPDNALLLTLVIIGCCLFIALGTFLVLRGLMQIHFYDKRMGALMSRHKEIRGLFFRGIFARQTDAFK</sequence>
<name>A0A1T4VP83_9BACT</name>
<feature type="transmembrane region" description="Helical" evidence="1">
    <location>
        <begin position="98"/>
        <end position="123"/>
    </location>
</feature>
<organism evidence="2 3">
    <name type="scientific">Desulfobaculum bizertense DSM 18034</name>
    <dbReference type="NCBI Taxonomy" id="1121442"/>
    <lineage>
        <taxon>Bacteria</taxon>
        <taxon>Pseudomonadati</taxon>
        <taxon>Thermodesulfobacteriota</taxon>
        <taxon>Desulfovibrionia</taxon>
        <taxon>Desulfovibrionales</taxon>
        <taxon>Desulfovibrionaceae</taxon>
        <taxon>Desulfobaculum</taxon>
    </lineage>
</organism>
<keyword evidence="1" id="KW-0812">Transmembrane</keyword>
<dbReference type="EMBL" id="FUYA01000002">
    <property type="protein sequence ID" value="SKA66770.1"/>
    <property type="molecule type" value="Genomic_DNA"/>
</dbReference>
<keyword evidence="1" id="KW-1133">Transmembrane helix</keyword>
<accession>A0A1T4VP83</accession>
<keyword evidence="3" id="KW-1185">Reference proteome</keyword>
<reference evidence="2 3" key="1">
    <citation type="submission" date="2017-02" db="EMBL/GenBank/DDBJ databases">
        <authorList>
            <person name="Peterson S.W."/>
        </authorList>
    </citation>
    <scope>NUCLEOTIDE SEQUENCE [LARGE SCALE GENOMIC DNA]</scope>
    <source>
        <strain evidence="2 3">DSM 18034</strain>
    </source>
</reference>
<protein>
    <submittedName>
        <fullName evidence="2">Uncharacterized protein</fullName>
    </submittedName>
</protein>
<evidence type="ECO:0000256" key="1">
    <source>
        <dbReference type="SAM" id="Phobius"/>
    </source>
</evidence>
<feature type="transmembrane region" description="Helical" evidence="1">
    <location>
        <begin position="71"/>
        <end position="92"/>
    </location>
</feature>
<evidence type="ECO:0000313" key="3">
    <source>
        <dbReference type="Proteomes" id="UP000189733"/>
    </source>
</evidence>
<gene>
    <name evidence="2" type="ORF">SAMN02745702_00671</name>
</gene>